<name>A0AAD1U9T3_EUPCR</name>
<evidence type="ECO:0000313" key="1">
    <source>
        <dbReference type="EMBL" id="CAI2364683.1"/>
    </source>
</evidence>
<proteinExistence type="predicted"/>
<protein>
    <recommendedName>
        <fullName evidence="3">Brix domain-containing protein</fullName>
    </recommendedName>
</protein>
<dbReference type="EMBL" id="CAMPGE010005840">
    <property type="protein sequence ID" value="CAI2364683.1"/>
    <property type="molecule type" value="Genomic_DNA"/>
</dbReference>
<reference evidence="1" key="1">
    <citation type="submission" date="2023-07" db="EMBL/GenBank/DDBJ databases">
        <authorList>
            <consortium name="AG Swart"/>
            <person name="Singh M."/>
            <person name="Singh A."/>
            <person name="Seah K."/>
            <person name="Emmerich C."/>
        </authorList>
    </citation>
    <scope>NUCLEOTIDE SEQUENCE</scope>
    <source>
        <strain evidence="1">DP1</strain>
    </source>
</reference>
<dbReference type="AlphaFoldDB" id="A0AAD1U9T3"/>
<accession>A0AAD1U9T3</accession>
<keyword evidence="2" id="KW-1185">Reference proteome</keyword>
<evidence type="ECO:0000313" key="2">
    <source>
        <dbReference type="Proteomes" id="UP001295684"/>
    </source>
</evidence>
<comment type="caution">
    <text evidence="1">The sequence shown here is derived from an EMBL/GenBank/DDBJ whole genome shotgun (WGS) entry which is preliminary data.</text>
</comment>
<evidence type="ECO:0008006" key="3">
    <source>
        <dbReference type="Google" id="ProtNLM"/>
    </source>
</evidence>
<gene>
    <name evidence="1" type="ORF">ECRASSUSDP1_LOCUS6028</name>
</gene>
<sequence>MESLDTRELTHEGLDTEDPRNLKLARKRKREEQIQKESEEVDSQICVCLHLNILKHSQRVRPNWDLCFIVNCYKYCKMLKQLSRFMMPLGSKALFYNRSLPRCRIKEFLSKSVPVRIEEINSICNQFDKSPAHFNLILRASMCATAKFTLGLFRNLNMKQLKRLFSANKHTRSFKMFHCTLCLPASPDFSDCFRDTTLAQLELHYVEVVNREESDEQLHELDGLISGLSKSSDLHKSIKRIEILSLETFKEQNYQILEKYGFPFE</sequence>
<dbReference type="Proteomes" id="UP001295684">
    <property type="component" value="Unassembled WGS sequence"/>
</dbReference>
<organism evidence="1 2">
    <name type="scientific">Euplotes crassus</name>
    <dbReference type="NCBI Taxonomy" id="5936"/>
    <lineage>
        <taxon>Eukaryota</taxon>
        <taxon>Sar</taxon>
        <taxon>Alveolata</taxon>
        <taxon>Ciliophora</taxon>
        <taxon>Intramacronucleata</taxon>
        <taxon>Spirotrichea</taxon>
        <taxon>Hypotrichia</taxon>
        <taxon>Euplotida</taxon>
        <taxon>Euplotidae</taxon>
        <taxon>Moneuplotes</taxon>
    </lineage>
</organism>